<feature type="region of interest" description="Disordered" evidence="4">
    <location>
        <begin position="806"/>
        <end position="853"/>
    </location>
</feature>
<dbReference type="SUPFAM" id="SSF46689">
    <property type="entry name" value="Homeodomain-like"/>
    <property type="match status" value="2"/>
</dbReference>
<dbReference type="AlphaFoldDB" id="A0A699GFD2"/>
<feature type="domain" description="Integrase catalytic" evidence="6">
    <location>
        <begin position="596"/>
        <end position="764"/>
    </location>
</feature>
<dbReference type="InterPro" id="IPR025948">
    <property type="entry name" value="HTH-like_dom"/>
</dbReference>
<feature type="domain" description="HTH tetR-type" evidence="5">
    <location>
        <begin position="32"/>
        <end position="92"/>
    </location>
</feature>
<dbReference type="Pfam" id="PF00665">
    <property type="entry name" value="rve"/>
    <property type="match status" value="1"/>
</dbReference>
<dbReference type="Pfam" id="PF13276">
    <property type="entry name" value="HTH_21"/>
    <property type="match status" value="1"/>
</dbReference>
<dbReference type="SUPFAM" id="SSF53098">
    <property type="entry name" value="Ribonuclease H-like"/>
    <property type="match status" value="1"/>
</dbReference>
<keyword evidence="2" id="KW-0238">DNA-binding</keyword>
<evidence type="ECO:0000256" key="4">
    <source>
        <dbReference type="SAM" id="MobiDB-lite"/>
    </source>
</evidence>
<dbReference type="SUPFAM" id="SSF48498">
    <property type="entry name" value="Tetracyclin repressor-like, C-terminal domain"/>
    <property type="match status" value="1"/>
</dbReference>
<feature type="region of interest" description="Disordered" evidence="4">
    <location>
        <begin position="415"/>
        <end position="434"/>
    </location>
</feature>
<protein>
    <recommendedName>
        <fullName evidence="8">HTH tetR-type domain-containing protein</fullName>
    </recommendedName>
</protein>
<dbReference type="Pfam" id="PF16859">
    <property type="entry name" value="TetR_C_11"/>
    <property type="match status" value="1"/>
</dbReference>
<dbReference type="InterPro" id="IPR050900">
    <property type="entry name" value="Transposase_IS3/IS150/IS904"/>
</dbReference>
<evidence type="ECO:0000256" key="1">
    <source>
        <dbReference type="ARBA" id="ARBA00023015"/>
    </source>
</evidence>
<dbReference type="PROSITE" id="PS50977">
    <property type="entry name" value="HTH_TETR_2"/>
    <property type="match status" value="1"/>
</dbReference>
<dbReference type="InterPro" id="IPR001584">
    <property type="entry name" value="Integrase_cat-core"/>
</dbReference>
<dbReference type="InterPro" id="IPR023772">
    <property type="entry name" value="DNA-bd_HTH_TetR-type_CS"/>
</dbReference>
<evidence type="ECO:0008006" key="8">
    <source>
        <dbReference type="Google" id="ProtNLM"/>
    </source>
</evidence>
<proteinExistence type="predicted"/>
<dbReference type="Gene3D" id="1.10.357.10">
    <property type="entry name" value="Tetracycline Repressor, domain 2"/>
    <property type="match status" value="1"/>
</dbReference>
<dbReference type="Gene3D" id="1.10.10.60">
    <property type="entry name" value="Homeodomain-like"/>
    <property type="match status" value="1"/>
</dbReference>
<reference evidence="7" key="1">
    <citation type="journal article" date="2019" name="Sci. Rep.">
        <title>Draft genome of Tanacetum cinerariifolium, the natural source of mosquito coil.</title>
        <authorList>
            <person name="Yamashiro T."/>
            <person name="Shiraishi A."/>
            <person name="Satake H."/>
            <person name="Nakayama K."/>
        </authorList>
    </citation>
    <scope>NUCLEOTIDE SEQUENCE</scope>
</reference>
<evidence type="ECO:0000313" key="7">
    <source>
        <dbReference type="EMBL" id="GEU28327.1"/>
    </source>
</evidence>
<dbReference type="InterPro" id="IPR036271">
    <property type="entry name" value="Tet_transcr_reg_TetR-rel_C_sf"/>
</dbReference>
<dbReference type="PANTHER" id="PTHR46889">
    <property type="entry name" value="TRANSPOSASE INSF FOR INSERTION SEQUENCE IS3B-RELATED"/>
    <property type="match status" value="1"/>
</dbReference>
<dbReference type="InterPro" id="IPR036397">
    <property type="entry name" value="RNaseH_sf"/>
</dbReference>
<sequence length="871" mass="98453">MKSRQVTHAVEPKEIQAAIVPQRDGGGRPRDATRDEAILDAAIAILAEIGYERMTMDMVAVRAKAGKATVYRRWPSKGEMVVEAVGRLKRSLVDLEQLADTGTLRGDLLALFRTQSVEQAEQKMRAMAGMAAMLAQHPKLAEAGHDAIVAPWVAANRTLIERARTRGEVHANAHVDTVAQIIPSLAAYRALIQRRPFDHAFLIEIIDGVLLPALGNRTDQSTFIELFGRAGFGLAVVPPHIEELALRLPGELDTNVAAIHRESTLLPAFRRRLKATLRELGYPTKNSLKAWCAEFEEGGELKEKYVRSLPKYSAEQKHTAIEHYVNHGRCFAFTLRALGYPSRQKLSEWVGERYPETQKTVVGKVSKPAASLDSKRAAVYELCTREGSAQDVASKLDVARVTLYNWKNQLLGREAPASMKREKSPRSESDRHDLEQQVEVLQREIRNLKLEHDLLTKANELLKKDLGVEPRLLSNQEKTTLVDALREEYALRELLDRLDLPRSSYFYHRSPLRTADKYAEVRPAITEIFEEAHRSYGYRRIQAELNRRRVFISEKVVRRLMKQAGHIAARPKRRRYRSYVGEISPAPENLINRDFQATAPNEKWLTDISEFHIPAGKVYLSPMIDCFDGMVVSWSIGTSPDAALVNTMLDAAIETVTESDEKPIVHSDRGGHYRWPGWLARVADAKLKRSMSRKACSPDNAACEGFFGRLKTEMFYPGDWRSTTIEQFVAVLDKYIRWCHRMPRLRQYRCSISSFPNTVFRLRPRSSSALLIQHAINDCFPFALTKVTSGRYFELPILGTKGIARGCPPRSRYGPPAEKRNFRYRRKGDAPDQSSRRAGGSSVPGMKNTGRRSRVYSAHLRPLLISDPSTS</sequence>
<evidence type="ECO:0000256" key="3">
    <source>
        <dbReference type="ARBA" id="ARBA00023163"/>
    </source>
</evidence>
<evidence type="ECO:0000259" key="5">
    <source>
        <dbReference type="PROSITE" id="PS50977"/>
    </source>
</evidence>
<organism evidence="7">
    <name type="scientific">Tanacetum cinerariifolium</name>
    <name type="common">Dalmatian daisy</name>
    <name type="synonym">Chrysanthemum cinerariifolium</name>
    <dbReference type="NCBI Taxonomy" id="118510"/>
    <lineage>
        <taxon>Eukaryota</taxon>
        <taxon>Viridiplantae</taxon>
        <taxon>Streptophyta</taxon>
        <taxon>Embryophyta</taxon>
        <taxon>Tracheophyta</taxon>
        <taxon>Spermatophyta</taxon>
        <taxon>Magnoliopsida</taxon>
        <taxon>eudicotyledons</taxon>
        <taxon>Gunneridae</taxon>
        <taxon>Pentapetalae</taxon>
        <taxon>asterids</taxon>
        <taxon>campanulids</taxon>
        <taxon>Asterales</taxon>
        <taxon>Asteraceae</taxon>
        <taxon>Asteroideae</taxon>
        <taxon>Anthemideae</taxon>
        <taxon>Anthemidinae</taxon>
        <taxon>Tanacetum</taxon>
    </lineage>
</organism>
<accession>A0A699GFD2</accession>
<dbReference type="PROSITE" id="PS01081">
    <property type="entry name" value="HTH_TETR_1"/>
    <property type="match status" value="1"/>
</dbReference>
<comment type="caution">
    <text evidence="7">The sequence shown here is derived from an EMBL/GenBank/DDBJ whole genome shotgun (WGS) entry which is preliminary data.</text>
</comment>
<dbReference type="InterPro" id="IPR012337">
    <property type="entry name" value="RNaseH-like_sf"/>
</dbReference>
<dbReference type="GO" id="GO:0003677">
    <property type="term" value="F:DNA binding"/>
    <property type="evidence" value="ECO:0007669"/>
    <property type="project" value="UniProtKB-KW"/>
</dbReference>
<dbReference type="InterPro" id="IPR011075">
    <property type="entry name" value="TetR_C"/>
</dbReference>
<dbReference type="EMBL" id="BKCJ010000004">
    <property type="protein sequence ID" value="GEU28327.1"/>
    <property type="molecule type" value="Genomic_DNA"/>
</dbReference>
<evidence type="ECO:0000256" key="2">
    <source>
        <dbReference type="ARBA" id="ARBA00023125"/>
    </source>
</evidence>
<dbReference type="NCBIfam" id="NF033516">
    <property type="entry name" value="transpos_IS3"/>
    <property type="match status" value="1"/>
</dbReference>
<dbReference type="GO" id="GO:0015074">
    <property type="term" value="P:DNA integration"/>
    <property type="evidence" value="ECO:0007669"/>
    <property type="project" value="InterPro"/>
</dbReference>
<keyword evidence="1" id="KW-0805">Transcription regulation</keyword>
<dbReference type="PROSITE" id="PS50994">
    <property type="entry name" value="INTEGRASE"/>
    <property type="match status" value="1"/>
</dbReference>
<gene>
    <name evidence="7" type="ORF">Tci_000305</name>
</gene>
<dbReference type="PANTHER" id="PTHR46889:SF4">
    <property type="entry name" value="TRANSPOSASE INSO FOR INSERTION SEQUENCE ELEMENT IS911B-RELATED"/>
    <property type="match status" value="1"/>
</dbReference>
<dbReference type="Pfam" id="PF00440">
    <property type="entry name" value="TetR_N"/>
    <property type="match status" value="1"/>
</dbReference>
<keyword evidence="3" id="KW-0804">Transcription</keyword>
<dbReference type="InterPro" id="IPR001647">
    <property type="entry name" value="HTH_TetR"/>
</dbReference>
<feature type="compositionally biased region" description="Basic and acidic residues" evidence="4">
    <location>
        <begin position="419"/>
        <end position="434"/>
    </location>
</feature>
<evidence type="ECO:0000259" key="6">
    <source>
        <dbReference type="PROSITE" id="PS50994"/>
    </source>
</evidence>
<dbReference type="Gene3D" id="3.30.420.10">
    <property type="entry name" value="Ribonuclease H-like superfamily/Ribonuclease H"/>
    <property type="match status" value="1"/>
</dbReference>
<dbReference type="InterPro" id="IPR009057">
    <property type="entry name" value="Homeodomain-like_sf"/>
</dbReference>
<name>A0A699GFD2_TANCI</name>
<dbReference type="InterPro" id="IPR048020">
    <property type="entry name" value="Transpos_IS3"/>
</dbReference>